<evidence type="ECO:0000313" key="3">
    <source>
        <dbReference type="EMBL" id="KKP70001.1"/>
    </source>
</evidence>
<evidence type="ECO:0000313" key="4">
    <source>
        <dbReference type="Proteomes" id="UP000034581"/>
    </source>
</evidence>
<dbReference type="EMBL" id="LBQB01000002">
    <property type="protein sequence ID" value="KKP70001.1"/>
    <property type="molecule type" value="Genomic_DNA"/>
</dbReference>
<reference evidence="3 4" key="1">
    <citation type="journal article" date="2015" name="Nature">
        <title>rRNA introns, odd ribosomes, and small enigmatic genomes across a large radiation of phyla.</title>
        <authorList>
            <person name="Brown C.T."/>
            <person name="Hug L.A."/>
            <person name="Thomas B.C."/>
            <person name="Sharon I."/>
            <person name="Castelle C.J."/>
            <person name="Singh A."/>
            <person name="Wilkins M.J."/>
            <person name="Williams K.H."/>
            <person name="Banfield J.F."/>
        </authorList>
    </citation>
    <scope>NUCLEOTIDE SEQUENCE [LARGE SCALE GENOMIC DNA]</scope>
</reference>
<comment type="caution">
    <text evidence="3">The sequence shown here is derived from an EMBL/GenBank/DDBJ whole genome shotgun (WGS) entry which is preliminary data.</text>
</comment>
<protein>
    <recommendedName>
        <fullName evidence="2">Nudix hydrolase domain-containing protein</fullName>
    </recommendedName>
</protein>
<accession>A0A0G0C1N0</accession>
<dbReference type="PANTHER" id="PTHR43736:SF1">
    <property type="entry name" value="DIHYDRONEOPTERIN TRIPHOSPHATE DIPHOSPHATASE"/>
    <property type="match status" value="1"/>
</dbReference>
<evidence type="ECO:0000259" key="2">
    <source>
        <dbReference type="PROSITE" id="PS51462"/>
    </source>
</evidence>
<proteinExistence type="predicted"/>
<evidence type="ECO:0000256" key="1">
    <source>
        <dbReference type="ARBA" id="ARBA00022801"/>
    </source>
</evidence>
<dbReference type="STRING" id="1618350.UR67_C0002G0121"/>
<dbReference type="PANTHER" id="PTHR43736">
    <property type="entry name" value="ADP-RIBOSE PYROPHOSPHATASE"/>
    <property type="match status" value="1"/>
</dbReference>
<feature type="domain" description="Nudix hydrolase" evidence="2">
    <location>
        <begin position="18"/>
        <end position="147"/>
    </location>
</feature>
<dbReference type="PROSITE" id="PS51462">
    <property type="entry name" value="NUDIX"/>
    <property type="match status" value="1"/>
</dbReference>
<dbReference type="GO" id="GO:0016787">
    <property type="term" value="F:hydrolase activity"/>
    <property type="evidence" value="ECO:0007669"/>
    <property type="project" value="UniProtKB-KW"/>
</dbReference>
<gene>
    <name evidence="3" type="ORF">UR67_C0002G0121</name>
</gene>
<organism evidence="3 4">
    <name type="scientific">candidate division CPR3 bacterium GW2011_GWF2_35_18</name>
    <dbReference type="NCBI Taxonomy" id="1618350"/>
    <lineage>
        <taxon>Bacteria</taxon>
        <taxon>Bacteria division CPR3</taxon>
    </lineage>
</organism>
<dbReference type="Proteomes" id="UP000034581">
    <property type="component" value="Unassembled WGS sequence"/>
</dbReference>
<dbReference type="InterPro" id="IPR000086">
    <property type="entry name" value="NUDIX_hydrolase_dom"/>
</dbReference>
<dbReference type="Pfam" id="PF00293">
    <property type="entry name" value="NUDIX"/>
    <property type="match status" value="1"/>
</dbReference>
<dbReference type="PROSITE" id="PS00893">
    <property type="entry name" value="NUDIX_BOX"/>
    <property type="match status" value="1"/>
</dbReference>
<dbReference type="InterPro" id="IPR020084">
    <property type="entry name" value="NUDIX_hydrolase_CS"/>
</dbReference>
<dbReference type="Gene3D" id="3.90.79.10">
    <property type="entry name" value="Nucleoside Triphosphate Pyrophosphohydrolase"/>
    <property type="match status" value="1"/>
</dbReference>
<name>A0A0G0C1N0_UNCC3</name>
<dbReference type="AlphaFoldDB" id="A0A0G0C1N0"/>
<dbReference type="SUPFAM" id="SSF55811">
    <property type="entry name" value="Nudix"/>
    <property type="match status" value="1"/>
</dbReference>
<keyword evidence="1" id="KW-0378">Hydrolase</keyword>
<sequence length="163" mass="18745">MQLLETIKDQEIPAKNVKKRSASRAVLFDGNNLIPILYVSKYKYHKLPGGGIDKGETVLEALKREVMEEVGSEIEVNGEIGIIVEYRGEWNLHQTSHCYYGKIISKGTPHFEQSEIDEGFRLIWITLDEAIAQLQKDQPTDYEGKFIQKRDLHFLQKAKEVIK</sequence>
<dbReference type="CDD" id="cd02883">
    <property type="entry name" value="NUDIX_Hydrolase"/>
    <property type="match status" value="1"/>
</dbReference>
<dbReference type="InterPro" id="IPR015797">
    <property type="entry name" value="NUDIX_hydrolase-like_dom_sf"/>
</dbReference>